<organism evidence="1 2">
    <name type="scientific">Janibacter cremeus</name>
    <dbReference type="NCBI Taxonomy" id="1285192"/>
    <lineage>
        <taxon>Bacteria</taxon>
        <taxon>Bacillati</taxon>
        <taxon>Actinomycetota</taxon>
        <taxon>Actinomycetes</taxon>
        <taxon>Micrococcales</taxon>
        <taxon>Intrasporangiaceae</taxon>
        <taxon>Janibacter</taxon>
    </lineage>
</organism>
<evidence type="ECO:0000313" key="2">
    <source>
        <dbReference type="Proteomes" id="UP000554054"/>
    </source>
</evidence>
<evidence type="ECO:0000313" key="1">
    <source>
        <dbReference type="EMBL" id="NYF99326.1"/>
    </source>
</evidence>
<reference evidence="1 2" key="1">
    <citation type="submission" date="2020-07" db="EMBL/GenBank/DDBJ databases">
        <title>Sequencing the genomes of 1000 actinobacteria strains.</title>
        <authorList>
            <person name="Klenk H.-P."/>
        </authorList>
    </citation>
    <scope>NUCLEOTIDE SEQUENCE [LARGE SCALE GENOMIC DNA]</scope>
    <source>
        <strain evidence="1 2">DSM 26154</strain>
    </source>
</reference>
<dbReference type="AlphaFoldDB" id="A0A852VSP4"/>
<keyword evidence="2" id="KW-1185">Reference proteome</keyword>
<dbReference type="EMBL" id="JACCAE010000001">
    <property type="protein sequence ID" value="NYF99326.1"/>
    <property type="molecule type" value="Genomic_DNA"/>
</dbReference>
<sequence>MAVTPLTKKSEARPAPRLTCTWVAVRGDGGRTRMEMRWVEQAAPRSTRSAA</sequence>
<accession>A0A852VSP4</accession>
<gene>
    <name evidence="1" type="ORF">BJY20_002718</name>
</gene>
<proteinExistence type="predicted"/>
<dbReference type="RefSeq" id="WP_185992034.1">
    <property type="nucleotide sequence ID" value="NZ_JACCAE010000001.1"/>
</dbReference>
<dbReference type="Proteomes" id="UP000554054">
    <property type="component" value="Unassembled WGS sequence"/>
</dbReference>
<name>A0A852VSP4_9MICO</name>
<protein>
    <submittedName>
        <fullName evidence="1">Uncharacterized protein</fullName>
    </submittedName>
</protein>
<comment type="caution">
    <text evidence="1">The sequence shown here is derived from an EMBL/GenBank/DDBJ whole genome shotgun (WGS) entry which is preliminary data.</text>
</comment>